<dbReference type="EMBL" id="CP001854">
    <property type="protein sequence ID" value="ADB48880.1"/>
    <property type="molecule type" value="Genomic_DNA"/>
</dbReference>
<evidence type="ECO:0000259" key="8">
    <source>
        <dbReference type="PROSITE" id="PS51819"/>
    </source>
</evidence>
<dbReference type="OrthoDB" id="317332at2"/>
<protein>
    <submittedName>
        <fullName evidence="9">Glyoxalase/bleomycin resistance protein/dioxygenase</fullName>
    </submittedName>
</protein>
<dbReference type="InterPro" id="IPR029068">
    <property type="entry name" value="Glyas_Bleomycin-R_OHBP_Dase"/>
</dbReference>
<keyword evidence="6 9" id="KW-0223">Dioxygenase</keyword>
<evidence type="ECO:0000313" key="10">
    <source>
        <dbReference type="Proteomes" id="UP000008229"/>
    </source>
</evidence>
<comment type="similarity">
    <text evidence="1">Belongs to the extradiol ring-cleavage dioxygenase family.</text>
</comment>
<reference evidence="9 10" key="1">
    <citation type="journal article" date="2010" name="Stand. Genomic Sci.">
        <title>Complete genome sequence of Conexibacter woesei type strain (ID131577).</title>
        <authorList>
            <person name="Pukall R."/>
            <person name="Lapidus A."/>
            <person name="Glavina Del Rio T."/>
            <person name="Copeland A."/>
            <person name="Tice H."/>
            <person name="Cheng J.-F."/>
            <person name="Lucas S."/>
            <person name="Chen F."/>
            <person name="Nolan M."/>
            <person name="Bruce D."/>
            <person name="Goodwin L."/>
            <person name="Pitluck S."/>
            <person name="Mavromatis K."/>
            <person name="Ivanova N."/>
            <person name="Ovchinnikova G."/>
            <person name="Pati A."/>
            <person name="Chen A."/>
            <person name="Palaniappan K."/>
            <person name="Land M."/>
            <person name="Hauser L."/>
            <person name="Chang Y.-J."/>
            <person name="Jeffries C.D."/>
            <person name="Chain P."/>
            <person name="Meincke L."/>
            <person name="Sims D."/>
            <person name="Brettin T."/>
            <person name="Detter J.C."/>
            <person name="Rohde M."/>
            <person name="Goeker M."/>
            <person name="Bristow J."/>
            <person name="Eisen J.A."/>
            <person name="Markowitz V."/>
            <person name="Kyrpides N.C."/>
            <person name="Klenk H.-P."/>
            <person name="Hugenholtz P."/>
        </authorList>
    </citation>
    <scope>NUCLEOTIDE SEQUENCE [LARGE SCALE GENOMIC DNA]</scope>
    <source>
        <strain evidence="10">DSM 14684 / CIP 108061 / JCM 11494 / NBRC 100937 / ID131577</strain>
    </source>
</reference>
<evidence type="ECO:0000256" key="3">
    <source>
        <dbReference type="ARBA" id="ARBA00022723"/>
    </source>
</evidence>
<dbReference type="Gene3D" id="3.10.180.10">
    <property type="entry name" value="2,3-Dihydroxybiphenyl 1,2-Dioxygenase, domain 1"/>
    <property type="match status" value="2"/>
</dbReference>
<dbReference type="HOGENOM" id="CLU_052361_3_0_11"/>
<evidence type="ECO:0000256" key="1">
    <source>
        <dbReference type="ARBA" id="ARBA00008784"/>
    </source>
</evidence>
<dbReference type="InterPro" id="IPR004360">
    <property type="entry name" value="Glyas_Fos-R_dOase_dom"/>
</dbReference>
<organism evidence="9 10">
    <name type="scientific">Conexibacter woesei (strain DSM 14684 / CCUG 47730 / CIP 108061 / JCM 11494 / NBRC 100937 / ID131577)</name>
    <dbReference type="NCBI Taxonomy" id="469383"/>
    <lineage>
        <taxon>Bacteria</taxon>
        <taxon>Bacillati</taxon>
        <taxon>Actinomycetota</taxon>
        <taxon>Thermoleophilia</taxon>
        <taxon>Solirubrobacterales</taxon>
        <taxon>Conexibacteraceae</taxon>
        <taxon>Conexibacter</taxon>
    </lineage>
</organism>
<dbReference type="AlphaFoldDB" id="D3F7A9"/>
<name>D3F7A9_CONWI</name>
<evidence type="ECO:0000256" key="5">
    <source>
        <dbReference type="ARBA" id="ARBA00022797"/>
    </source>
</evidence>
<keyword evidence="4" id="KW-0677">Repeat</keyword>
<evidence type="ECO:0000256" key="7">
    <source>
        <dbReference type="ARBA" id="ARBA00023002"/>
    </source>
</evidence>
<dbReference type="KEGG" id="cwo:Cwoe_0444"/>
<reference evidence="10" key="2">
    <citation type="submission" date="2010-01" db="EMBL/GenBank/DDBJ databases">
        <title>The complete genome of Conexibacter woesei DSM 14684.</title>
        <authorList>
            <consortium name="US DOE Joint Genome Institute (JGI-PGF)"/>
            <person name="Lucas S."/>
            <person name="Copeland A."/>
            <person name="Lapidus A."/>
            <person name="Glavina del Rio T."/>
            <person name="Dalin E."/>
            <person name="Tice H."/>
            <person name="Bruce D."/>
            <person name="Goodwin L."/>
            <person name="Pitluck S."/>
            <person name="Kyrpides N."/>
            <person name="Mavromatis K."/>
            <person name="Ivanova N."/>
            <person name="Mikhailova N."/>
            <person name="Chertkov O."/>
            <person name="Brettin T."/>
            <person name="Detter J.C."/>
            <person name="Han C."/>
            <person name="Larimer F."/>
            <person name="Land M."/>
            <person name="Hauser L."/>
            <person name="Markowitz V."/>
            <person name="Cheng J.-F."/>
            <person name="Hugenholtz P."/>
            <person name="Woyke T."/>
            <person name="Wu D."/>
            <person name="Pukall R."/>
            <person name="Steenblock K."/>
            <person name="Schneider S."/>
            <person name="Klenk H.-P."/>
            <person name="Eisen J.A."/>
        </authorList>
    </citation>
    <scope>NUCLEOTIDE SEQUENCE [LARGE SCALE GENOMIC DNA]</scope>
    <source>
        <strain evidence="10">DSM 14684 / CIP 108061 / JCM 11494 / NBRC 100937 / ID131577</strain>
    </source>
</reference>
<dbReference type="PANTHER" id="PTHR21366">
    <property type="entry name" value="GLYOXALASE FAMILY PROTEIN"/>
    <property type="match status" value="1"/>
</dbReference>
<dbReference type="InterPro" id="IPR050383">
    <property type="entry name" value="GlyoxalaseI/FosfomycinResist"/>
</dbReference>
<feature type="domain" description="VOC" evidence="8">
    <location>
        <begin position="150"/>
        <end position="272"/>
    </location>
</feature>
<dbReference type="GO" id="GO:0051213">
    <property type="term" value="F:dioxygenase activity"/>
    <property type="evidence" value="ECO:0007669"/>
    <property type="project" value="UniProtKB-KW"/>
</dbReference>
<dbReference type="Pfam" id="PF00903">
    <property type="entry name" value="Glyoxalase"/>
    <property type="match status" value="1"/>
</dbReference>
<evidence type="ECO:0000256" key="6">
    <source>
        <dbReference type="ARBA" id="ARBA00022964"/>
    </source>
</evidence>
<dbReference type="SUPFAM" id="SSF54593">
    <property type="entry name" value="Glyoxalase/Bleomycin resistance protein/Dihydroxybiphenyl dioxygenase"/>
    <property type="match status" value="1"/>
</dbReference>
<keyword evidence="5" id="KW-0058">Aromatic hydrocarbons catabolism</keyword>
<feature type="domain" description="VOC" evidence="8">
    <location>
        <begin position="7"/>
        <end position="120"/>
    </location>
</feature>
<keyword evidence="7" id="KW-0560">Oxidoreductase</keyword>
<dbReference type="Proteomes" id="UP000008229">
    <property type="component" value="Chromosome"/>
</dbReference>
<dbReference type="GO" id="GO:0046872">
    <property type="term" value="F:metal ion binding"/>
    <property type="evidence" value="ECO:0007669"/>
    <property type="project" value="UniProtKB-KW"/>
</dbReference>
<dbReference type="InterPro" id="IPR037523">
    <property type="entry name" value="VOC_core"/>
</dbReference>
<evidence type="ECO:0000313" key="9">
    <source>
        <dbReference type="EMBL" id="ADB48880.1"/>
    </source>
</evidence>
<dbReference type="STRING" id="469383.Cwoe_0444"/>
<evidence type="ECO:0000256" key="2">
    <source>
        <dbReference type="ARBA" id="ARBA00011881"/>
    </source>
</evidence>
<dbReference type="eggNOG" id="COG0346">
    <property type="taxonomic scope" value="Bacteria"/>
</dbReference>
<accession>D3F7A9</accession>
<comment type="subunit">
    <text evidence="2">Homotetramer.</text>
</comment>
<dbReference type="Pfam" id="PF22247">
    <property type="entry name" value="Diox-like_N"/>
    <property type="match status" value="1"/>
</dbReference>
<dbReference type="PROSITE" id="PS51819">
    <property type="entry name" value="VOC"/>
    <property type="match status" value="2"/>
</dbReference>
<dbReference type="InterPro" id="IPR054560">
    <property type="entry name" value="XylE-like_N"/>
</dbReference>
<sequence>MTPRLVKLGHIALSTPDLERSLWFFRDVVGLDEVERADGVVHLRAWGEREHHSLSLRAGETGVDHIAWRASAPGDVEAFAARLEAGGVAVERVPAGTEAGQGDAIRFSSPGGHPYEIYFDVDRPPAAEEIRSRLGSSVSRMWRRGMSPRRIDHVNVAARDVDAGTEWLSQQLGMQLREFIRPTGRGIVSSWMAVTSQVHDVALTRELAGRDGRLHHLAYWFDTRDDVMRAADIAVDQGLAIDLGPGMHGVSRGFFCYLRDPGSGHRLELFTGGYQIYDPDWEPVEWTERDIREGLVWWGPEYTPGRGHVFDETTPCGAAA</sequence>
<evidence type="ECO:0000256" key="4">
    <source>
        <dbReference type="ARBA" id="ARBA00022737"/>
    </source>
</evidence>
<proteinExistence type="inferred from homology"/>
<keyword evidence="10" id="KW-1185">Reference proteome</keyword>
<gene>
    <name evidence="9" type="ordered locus">Cwoe_0444</name>
</gene>
<dbReference type="RefSeq" id="WP_012931933.1">
    <property type="nucleotide sequence ID" value="NC_013739.1"/>
</dbReference>
<keyword evidence="3" id="KW-0479">Metal-binding</keyword>